<name>A0ABU0UZQ8_ACIBI</name>
<protein>
    <submittedName>
        <fullName evidence="2">Membrane protein YhdT</fullName>
    </submittedName>
</protein>
<dbReference type="RefSeq" id="WP_307004564.1">
    <property type="nucleotide sequence ID" value="NZ_JAUTBK010000002.1"/>
</dbReference>
<proteinExistence type="predicted"/>
<feature type="transmembrane region" description="Helical" evidence="1">
    <location>
        <begin position="25"/>
        <end position="44"/>
    </location>
</feature>
<dbReference type="EMBL" id="JAUTBK010000002">
    <property type="protein sequence ID" value="MDQ1210033.1"/>
    <property type="molecule type" value="Genomic_DNA"/>
</dbReference>
<evidence type="ECO:0000313" key="2">
    <source>
        <dbReference type="EMBL" id="MDQ1210033.1"/>
    </source>
</evidence>
<keyword evidence="1" id="KW-1133">Transmembrane helix</keyword>
<keyword evidence="3" id="KW-1185">Reference proteome</keyword>
<keyword evidence="1" id="KW-0472">Membrane</keyword>
<accession>A0ABU0UZQ8</accession>
<keyword evidence="1" id="KW-0812">Transmembrane</keyword>
<evidence type="ECO:0000256" key="1">
    <source>
        <dbReference type="SAM" id="Phobius"/>
    </source>
</evidence>
<dbReference type="Proteomes" id="UP001233360">
    <property type="component" value="Unassembled WGS sequence"/>
</dbReference>
<evidence type="ECO:0000313" key="3">
    <source>
        <dbReference type="Proteomes" id="UP001233360"/>
    </source>
</evidence>
<sequence>MPIILLWIIFALVVASSAKRRGRSFLIWFILSCLISPLIAWLLLKAISER</sequence>
<gene>
    <name evidence="2" type="ORF">QE380_002956</name>
</gene>
<comment type="caution">
    <text evidence="2">The sequence shown here is derived from an EMBL/GenBank/DDBJ whole genome shotgun (WGS) entry which is preliminary data.</text>
</comment>
<organism evidence="2 3">
    <name type="scientific">Acinetobacter baylyi</name>
    <dbReference type="NCBI Taxonomy" id="202950"/>
    <lineage>
        <taxon>Bacteria</taxon>
        <taxon>Pseudomonadati</taxon>
        <taxon>Pseudomonadota</taxon>
        <taxon>Gammaproteobacteria</taxon>
        <taxon>Moraxellales</taxon>
        <taxon>Moraxellaceae</taxon>
        <taxon>Acinetobacter</taxon>
    </lineage>
</organism>
<reference evidence="2 3" key="1">
    <citation type="submission" date="2023-07" db="EMBL/GenBank/DDBJ databases">
        <title>Functional and genomic diversity of the sorghum phyllosphere microbiome.</title>
        <authorList>
            <person name="Shade A."/>
        </authorList>
    </citation>
    <scope>NUCLEOTIDE SEQUENCE [LARGE SCALE GENOMIC DNA]</scope>
    <source>
        <strain evidence="2 3">SORGH_AS_0887</strain>
    </source>
</reference>